<reference evidence="5 6" key="1">
    <citation type="submission" date="2024-01" db="EMBL/GenBank/DDBJ databases">
        <title>The genomes of 5 underutilized Papilionoideae crops provide insights into root nodulation and disease resistanc.</title>
        <authorList>
            <person name="Jiang F."/>
        </authorList>
    </citation>
    <scope>NUCLEOTIDE SEQUENCE [LARGE SCALE GENOMIC DNA]</scope>
    <source>
        <strain evidence="5">LVBAO_FW01</strain>
        <tissue evidence="5">Leaves</tissue>
    </source>
</reference>
<dbReference type="Gene3D" id="2.130.10.10">
    <property type="entry name" value="YVTN repeat-like/Quinoprotein amine dehydrogenase"/>
    <property type="match status" value="2"/>
</dbReference>
<proteinExistence type="predicted"/>
<dbReference type="AlphaFoldDB" id="A0AAN9KD96"/>
<dbReference type="InterPro" id="IPR045227">
    <property type="entry name" value="WDR18/Ipi3/RID3"/>
</dbReference>
<keyword evidence="2" id="KW-0677">Repeat</keyword>
<dbReference type="GO" id="GO:0006261">
    <property type="term" value="P:DNA-templated DNA replication"/>
    <property type="evidence" value="ECO:0007669"/>
    <property type="project" value="TreeGrafter"/>
</dbReference>
<dbReference type="EMBL" id="JAYMYQ010000009">
    <property type="protein sequence ID" value="KAK7313644.1"/>
    <property type="molecule type" value="Genomic_DNA"/>
</dbReference>
<feature type="compositionally biased region" description="Acidic residues" evidence="4">
    <location>
        <begin position="404"/>
        <end position="422"/>
    </location>
</feature>
<dbReference type="SMART" id="SM00320">
    <property type="entry name" value="WD40"/>
    <property type="match status" value="3"/>
</dbReference>
<dbReference type="GO" id="GO:0006364">
    <property type="term" value="P:rRNA processing"/>
    <property type="evidence" value="ECO:0007669"/>
    <property type="project" value="TreeGrafter"/>
</dbReference>
<dbReference type="InterPro" id="IPR011047">
    <property type="entry name" value="Quinoprotein_ADH-like_sf"/>
</dbReference>
<feature type="region of interest" description="Disordered" evidence="4">
    <location>
        <begin position="403"/>
        <end position="422"/>
    </location>
</feature>
<gene>
    <name evidence="5" type="ORF">VNO77_38833</name>
</gene>
<dbReference type="GO" id="GO:0005656">
    <property type="term" value="C:nuclear pre-replicative complex"/>
    <property type="evidence" value="ECO:0007669"/>
    <property type="project" value="TreeGrafter"/>
</dbReference>
<dbReference type="SUPFAM" id="SSF50998">
    <property type="entry name" value="Quinoprotein alcohol dehydrogenase-like"/>
    <property type="match status" value="1"/>
</dbReference>
<dbReference type="PROSITE" id="PS50082">
    <property type="entry name" value="WD_REPEATS_2"/>
    <property type="match status" value="2"/>
</dbReference>
<keyword evidence="1 3" id="KW-0853">WD repeat</keyword>
<feature type="repeat" description="WD" evidence="3">
    <location>
        <begin position="264"/>
        <end position="305"/>
    </location>
</feature>
<protein>
    <submittedName>
        <fullName evidence="5">Uncharacterized protein</fullName>
    </submittedName>
</protein>
<dbReference type="InterPro" id="IPR015943">
    <property type="entry name" value="WD40/YVTN_repeat-like_dom_sf"/>
</dbReference>
<keyword evidence="6" id="KW-1185">Reference proteome</keyword>
<evidence type="ECO:0000256" key="3">
    <source>
        <dbReference type="PROSITE-ProRule" id="PRU00221"/>
    </source>
</evidence>
<evidence type="ECO:0000256" key="2">
    <source>
        <dbReference type="ARBA" id="ARBA00022737"/>
    </source>
</evidence>
<feature type="repeat" description="WD" evidence="3">
    <location>
        <begin position="119"/>
        <end position="149"/>
    </location>
</feature>
<evidence type="ECO:0000256" key="4">
    <source>
        <dbReference type="SAM" id="MobiDB-lite"/>
    </source>
</evidence>
<evidence type="ECO:0000256" key="1">
    <source>
        <dbReference type="ARBA" id="ARBA00022574"/>
    </source>
</evidence>
<dbReference type="GO" id="GO:0120330">
    <property type="term" value="C:rixosome complex"/>
    <property type="evidence" value="ECO:0007669"/>
    <property type="project" value="TreeGrafter"/>
</dbReference>
<dbReference type="PROSITE" id="PS50294">
    <property type="entry name" value="WD_REPEATS_REGION"/>
    <property type="match status" value="2"/>
</dbReference>
<dbReference type="PANTHER" id="PTHR18763">
    <property type="entry name" value="WD-REPEAT PROTEIN 18"/>
    <property type="match status" value="1"/>
</dbReference>
<dbReference type="Pfam" id="PF00400">
    <property type="entry name" value="WD40"/>
    <property type="match status" value="3"/>
</dbReference>
<name>A0AAN9KD96_CANGL</name>
<accession>A0AAN9KD96</accession>
<dbReference type="InterPro" id="IPR001680">
    <property type="entry name" value="WD40_rpt"/>
</dbReference>
<evidence type="ECO:0000313" key="5">
    <source>
        <dbReference type="EMBL" id="KAK7313644.1"/>
    </source>
</evidence>
<dbReference type="Proteomes" id="UP001367508">
    <property type="component" value="Unassembled WGS sequence"/>
</dbReference>
<comment type="caution">
    <text evidence="5">The sequence shown here is derived from an EMBL/GenBank/DDBJ whole genome shotgun (WGS) entry which is preliminary data.</text>
</comment>
<sequence length="422" mass="45391">MSSSSHEIILTSSPDGPIKAYEASSATAVGRFSGSRSPCRGLTMVGKGQIAASHVSSDSGAGSINIYNWYTSTVFHNFPVPEPVAPITATLDGSFLFAGGLSGTVHSLSFPSGDVIKSFVAHSNPISSLHLSDDGSLVISGSNDGTIVVIPTFKLVVVAFSTEEPEDLILHKWKAHSDSVTAFHSGIGTLVSCSLDCTCKFWNLAHDGILMRTVAFPCAIYGVALDSTGSGFYAAGADGFVYKGLMKVGSRKLIGRAYELNPWSKGHSGSIVSLVLVNGERNLVSAAEDGGVWMWDVEKGEVTMVLGDEMGSISDMIVARGTREFGFRKGNNAVVGEASRFFTSSEICDEEMIKTLKQITELGEVMDVVVQDKKRAIDMLESAIEMYERLLKLILKEATKDIEDAQEEEDEEERKDDEKEDK</sequence>
<dbReference type="InterPro" id="IPR019775">
    <property type="entry name" value="WD40_repeat_CS"/>
</dbReference>
<dbReference type="PROSITE" id="PS00678">
    <property type="entry name" value="WD_REPEATS_1"/>
    <property type="match status" value="1"/>
</dbReference>
<organism evidence="5 6">
    <name type="scientific">Canavalia gladiata</name>
    <name type="common">Sword bean</name>
    <name type="synonym">Dolichos gladiatus</name>
    <dbReference type="NCBI Taxonomy" id="3824"/>
    <lineage>
        <taxon>Eukaryota</taxon>
        <taxon>Viridiplantae</taxon>
        <taxon>Streptophyta</taxon>
        <taxon>Embryophyta</taxon>
        <taxon>Tracheophyta</taxon>
        <taxon>Spermatophyta</taxon>
        <taxon>Magnoliopsida</taxon>
        <taxon>eudicotyledons</taxon>
        <taxon>Gunneridae</taxon>
        <taxon>Pentapetalae</taxon>
        <taxon>rosids</taxon>
        <taxon>fabids</taxon>
        <taxon>Fabales</taxon>
        <taxon>Fabaceae</taxon>
        <taxon>Papilionoideae</taxon>
        <taxon>50 kb inversion clade</taxon>
        <taxon>NPAAA clade</taxon>
        <taxon>indigoferoid/millettioid clade</taxon>
        <taxon>Phaseoleae</taxon>
        <taxon>Canavalia</taxon>
    </lineage>
</organism>
<evidence type="ECO:0000313" key="6">
    <source>
        <dbReference type="Proteomes" id="UP001367508"/>
    </source>
</evidence>
<dbReference type="PANTHER" id="PTHR18763:SF3">
    <property type="entry name" value="OS09G0477800 PROTEIN"/>
    <property type="match status" value="1"/>
</dbReference>